<protein>
    <submittedName>
        <fullName evidence="4">Phosphatidic acid phosphatase type 2/haloperoxidase</fullName>
    </submittedName>
</protein>
<dbReference type="PANTHER" id="PTHR13239">
    <property type="entry name" value="PROTEIN REQUIRED FOR HYPHAL ANASTOMOSIS HAM-2"/>
    <property type="match status" value="1"/>
</dbReference>
<dbReference type="InterPro" id="IPR021819">
    <property type="entry name" value="Far11/STRP_C"/>
</dbReference>
<feature type="domain" description="Far11/STRP N-terminal" evidence="2">
    <location>
        <begin position="141"/>
        <end position="469"/>
    </location>
</feature>
<evidence type="ECO:0000259" key="3">
    <source>
        <dbReference type="SMART" id="SM01293"/>
    </source>
</evidence>
<keyword evidence="5" id="KW-1185">Reference proteome</keyword>
<dbReference type="GO" id="GO:0007010">
    <property type="term" value="P:cytoskeleton organization"/>
    <property type="evidence" value="ECO:0007669"/>
    <property type="project" value="TreeGrafter"/>
</dbReference>
<feature type="region of interest" description="Disordered" evidence="1">
    <location>
        <begin position="1"/>
        <end position="121"/>
    </location>
</feature>
<feature type="compositionally biased region" description="Basic and acidic residues" evidence="1">
    <location>
        <begin position="648"/>
        <end position="661"/>
    </location>
</feature>
<dbReference type="EMBL" id="JAPQKH010000004">
    <property type="protein sequence ID" value="KAJ5100485.1"/>
    <property type="molecule type" value="Genomic_DNA"/>
</dbReference>
<feature type="compositionally biased region" description="Pro residues" evidence="1">
    <location>
        <begin position="99"/>
        <end position="112"/>
    </location>
</feature>
<feature type="compositionally biased region" description="Basic and acidic residues" evidence="1">
    <location>
        <begin position="13"/>
        <end position="23"/>
    </location>
</feature>
<feature type="compositionally biased region" description="Polar residues" evidence="1">
    <location>
        <begin position="26"/>
        <end position="36"/>
    </location>
</feature>
<reference evidence="4" key="1">
    <citation type="submission" date="2022-11" db="EMBL/GenBank/DDBJ databases">
        <authorList>
            <person name="Petersen C."/>
        </authorList>
    </citation>
    <scope>NUCLEOTIDE SEQUENCE</scope>
    <source>
        <strain evidence="4">IBT 30069</strain>
    </source>
</reference>
<evidence type="ECO:0000313" key="4">
    <source>
        <dbReference type="EMBL" id="KAJ5100485.1"/>
    </source>
</evidence>
<name>A0A9W9KBR2_9EURO</name>
<dbReference type="InterPro" id="IPR012486">
    <property type="entry name" value="Far11/STRP_N"/>
</dbReference>
<proteinExistence type="predicted"/>
<dbReference type="Pfam" id="PF07923">
    <property type="entry name" value="N1221"/>
    <property type="match status" value="1"/>
</dbReference>
<dbReference type="SMART" id="SM01292">
    <property type="entry name" value="N1221"/>
    <property type="match status" value="1"/>
</dbReference>
<feature type="compositionally biased region" description="Polar residues" evidence="1">
    <location>
        <begin position="862"/>
        <end position="876"/>
    </location>
</feature>
<feature type="domain" description="Far11/STRP C-terminal" evidence="3">
    <location>
        <begin position="578"/>
        <end position="1055"/>
    </location>
</feature>
<accession>A0A9W9KBR2</accession>
<dbReference type="Pfam" id="PF11882">
    <property type="entry name" value="DUF3402"/>
    <property type="match status" value="1"/>
</dbReference>
<feature type="compositionally biased region" description="Acidic residues" evidence="1">
    <location>
        <begin position="835"/>
        <end position="850"/>
    </location>
</feature>
<dbReference type="AlphaFoldDB" id="A0A9W9KBR2"/>
<feature type="region of interest" description="Disordered" evidence="1">
    <location>
        <begin position="832"/>
        <end position="879"/>
    </location>
</feature>
<evidence type="ECO:0000259" key="2">
    <source>
        <dbReference type="SMART" id="SM01292"/>
    </source>
</evidence>
<feature type="compositionally biased region" description="Polar residues" evidence="1">
    <location>
        <begin position="70"/>
        <end position="82"/>
    </location>
</feature>
<dbReference type="InterPro" id="IPR040185">
    <property type="entry name" value="Far11/STRP"/>
</dbReference>
<gene>
    <name evidence="4" type="ORF">N7456_006537</name>
</gene>
<feature type="compositionally biased region" description="Basic and acidic residues" evidence="1">
    <location>
        <begin position="83"/>
        <end position="97"/>
    </location>
</feature>
<sequence length="1093" mass="124038">MEIPPVPTDTTMEEEHHIVKADEVDQTGTDISTISDDQLMEEVAEELRQEQAQEQGQEQEQDREQDQEQTSEATPATESSDSQPEKNVKRPELRRDAPVAPPPPRQPPPPAPVQQSADRAPDSLSLAQLQRLVQEMPKIEQPAYAFEYADSQAFPEELDEWFQYNDFDRVMLAGMKGTFDRQWATFCRQQDSVTPGLSWLDTSNDLRQLFMTQSLEKLDYPEILVRLEALENITYAVTGVWGLTAGRSTPDYPVNLDVKSAAETPQSKSLQIQWIELNVSLVLRCGGIPTLVKRLSQLFDRRRSSFCTDQDGMEFERLHPGDIPAPEREANLVLTLLYFAIEVGRRQEARDPQCTPIRDALTESEPCLLVTIVEIIARLRWDETANIPLTRIILLLWKSLLFVFGGSEQLKKAKGLLEPSVSYEDDAVNRRGPFLHASPLDYHLFRQEITSKYPAYNPPPPIVPLELENNSILPPLPQHPARVNASSGIFSGVGPPIAGGNGSIIQQAVHIATPAPSPPPSPIGPGGKAGKKQNYQTNQNFPLMYPPLDDSSNKIGGKGTTKRQDILVGKRWEGSDVPASIIEAGRLFSTHVKMTRAMGQLWEERENFMKYDRGWNLAKTHQQFDPFVSGDLSDEIEDLNLSGSDESEPQKKAPKETDDPDIQRRLDAVENFYVSISLFLKKKRLMLINYMQAHTLAHLQSITIVFLKIILTNVSAVVNQANSQAAQSMSNGHSMNGSSGEFFHETSVDELDNIRLREITSKAVSGTLLLLVKWFKRSHILKFEYMTQLLLDSNYLPLILKMFAHQDVDQAVAQKNDRDDLSFFHFCREHSDNPSDLEEDGGDTESEDEAAPPPIARHRPNFTRNNTSMRNMSPEESMNDLMEGHTRPEVDELGYPTAPLPKEPITVFSFRNFFSAINYLHIMQKITRDKGHRCLLLVQYKSSTILRKGLKIPDPHLRFYTLKLFKSQVPYCGRKWRQSNMRVITAIYLYCKPELRDDWLSGSDVDADVEEALPLEQALRGLTHWWHLRQYKDVMGGPEGTSMMEEERDFFVRELESMGWGFTDENMLEESDLGNQMMNGTEWDGGLQMEQPW</sequence>
<dbReference type="GO" id="GO:0005829">
    <property type="term" value="C:cytosol"/>
    <property type="evidence" value="ECO:0007669"/>
    <property type="project" value="TreeGrafter"/>
</dbReference>
<comment type="caution">
    <text evidence="4">The sequence shown here is derived from an EMBL/GenBank/DDBJ whole genome shotgun (WGS) entry which is preliminary data.</text>
</comment>
<dbReference type="SMART" id="SM01293">
    <property type="entry name" value="DUF3402"/>
    <property type="match status" value="1"/>
</dbReference>
<dbReference type="PANTHER" id="PTHR13239:SF4">
    <property type="entry name" value="AT25231P"/>
    <property type="match status" value="1"/>
</dbReference>
<evidence type="ECO:0000256" key="1">
    <source>
        <dbReference type="SAM" id="MobiDB-lite"/>
    </source>
</evidence>
<feature type="region of interest" description="Disordered" evidence="1">
    <location>
        <begin position="638"/>
        <end position="661"/>
    </location>
</feature>
<organism evidence="4 5">
    <name type="scientific">Penicillium angulare</name>
    <dbReference type="NCBI Taxonomy" id="116970"/>
    <lineage>
        <taxon>Eukaryota</taxon>
        <taxon>Fungi</taxon>
        <taxon>Dikarya</taxon>
        <taxon>Ascomycota</taxon>
        <taxon>Pezizomycotina</taxon>
        <taxon>Eurotiomycetes</taxon>
        <taxon>Eurotiomycetidae</taxon>
        <taxon>Eurotiales</taxon>
        <taxon>Aspergillaceae</taxon>
        <taxon>Penicillium</taxon>
    </lineage>
</organism>
<dbReference type="OrthoDB" id="18234at2759"/>
<evidence type="ECO:0000313" key="5">
    <source>
        <dbReference type="Proteomes" id="UP001149165"/>
    </source>
</evidence>
<dbReference type="Proteomes" id="UP001149165">
    <property type="component" value="Unassembled WGS sequence"/>
</dbReference>
<reference evidence="4" key="2">
    <citation type="journal article" date="2023" name="IMA Fungus">
        <title>Comparative genomic study of the Penicillium genus elucidates a diverse pangenome and 15 lateral gene transfer events.</title>
        <authorList>
            <person name="Petersen C."/>
            <person name="Sorensen T."/>
            <person name="Nielsen M.R."/>
            <person name="Sondergaard T.E."/>
            <person name="Sorensen J.L."/>
            <person name="Fitzpatrick D.A."/>
            <person name="Frisvad J.C."/>
            <person name="Nielsen K.L."/>
        </authorList>
    </citation>
    <scope>NUCLEOTIDE SEQUENCE</scope>
    <source>
        <strain evidence="4">IBT 30069</strain>
    </source>
</reference>